<keyword evidence="2" id="KW-1185">Reference proteome</keyword>
<evidence type="ECO:0000313" key="2">
    <source>
        <dbReference type="Proteomes" id="UP001157069"/>
    </source>
</evidence>
<reference evidence="2" key="1">
    <citation type="journal article" date="2019" name="Int. J. Syst. Evol. Microbiol.">
        <title>The Global Catalogue of Microorganisms (GCM) 10K type strain sequencing project: providing services to taxonomists for standard genome sequencing and annotation.</title>
        <authorList>
            <consortium name="The Broad Institute Genomics Platform"/>
            <consortium name="The Broad Institute Genome Sequencing Center for Infectious Disease"/>
            <person name="Wu L."/>
            <person name="Ma J."/>
        </authorList>
    </citation>
    <scope>NUCLEOTIDE SEQUENCE [LARGE SCALE GENOMIC DNA]</scope>
    <source>
        <strain evidence="2">NBRC 108755</strain>
    </source>
</reference>
<name>A0ABQ6JPJ5_9MICO</name>
<dbReference type="EMBL" id="BSVA01000001">
    <property type="protein sequence ID" value="GMA89662.1"/>
    <property type="molecule type" value="Genomic_DNA"/>
</dbReference>
<accession>A0ABQ6JPJ5</accession>
<proteinExistence type="predicted"/>
<dbReference type="Proteomes" id="UP001157069">
    <property type="component" value="Unassembled WGS sequence"/>
</dbReference>
<sequence length="67" mass="7161">MIARARDRDVGEPALLGPVMLDDVAAESLDLGDVLLARRHRIEVEARQVVAVAALGPGKRPKPSQPP</sequence>
<organism evidence="1 2">
    <name type="scientific">Homoserinibacter gongjuensis</name>
    <dbReference type="NCBI Taxonomy" id="1162968"/>
    <lineage>
        <taxon>Bacteria</taxon>
        <taxon>Bacillati</taxon>
        <taxon>Actinomycetota</taxon>
        <taxon>Actinomycetes</taxon>
        <taxon>Micrococcales</taxon>
        <taxon>Microbacteriaceae</taxon>
        <taxon>Homoserinibacter</taxon>
    </lineage>
</organism>
<gene>
    <name evidence="1" type="ORF">GCM10025869_01910</name>
</gene>
<evidence type="ECO:0000313" key="1">
    <source>
        <dbReference type="EMBL" id="GMA89662.1"/>
    </source>
</evidence>
<comment type="caution">
    <text evidence="1">The sequence shown here is derived from an EMBL/GenBank/DDBJ whole genome shotgun (WGS) entry which is preliminary data.</text>
</comment>
<protein>
    <submittedName>
        <fullName evidence="1">Uncharacterized protein</fullName>
    </submittedName>
</protein>